<dbReference type="Proteomes" id="UP000075883">
    <property type="component" value="Unassembled WGS sequence"/>
</dbReference>
<proteinExistence type="predicted"/>
<dbReference type="VEuPathDB" id="VectorBase:ACUA012979"/>
<dbReference type="STRING" id="139723.A0A182M9S2"/>
<dbReference type="EnsemblMetazoa" id="ACUA012979-RA">
    <property type="protein sequence ID" value="ACUA012979-PA"/>
    <property type="gene ID" value="ACUA012979"/>
</dbReference>
<reference evidence="2" key="1">
    <citation type="submission" date="2013-09" db="EMBL/GenBank/DDBJ databases">
        <title>The Genome Sequence of Anopheles culicifacies species A.</title>
        <authorList>
            <consortium name="The Broad Institute Genomics Platform"/>
            <person name="Neafsey D.E."/>
            <person name="Besansky N."/>
            <person name="Howell P."/>
            <person name="Walton C."/>
            <person name="Young S.K."/>
            <person name="Zeng Q."/>
            <person name="Gargeya S."/>
            <person name="Fitzgerald M."/>
            <person name="Haas B."/>
            <person name="Abouelleil A."/>
            <person name="Allen A.W."/>
            <person name="Alvarado L."/>
            <person name="Arachchi H.M."/>
            <person name="Berlin A.M."/>
            <person name="Chapman S.B."/>
            <person name="Gainer-Dewar J."/>
            <person name="Goldberg J."/>
            <person name="Griggs A."/>
            <person name="Gujja S."/>
            <person name="Hansen M."/>
            <person name="Howarth C."/>
            <person name="Imamovic A."/>
            <person name="Ireland A."/>
            <person name="Larimer J."/>
            <person name="McCowan C."/>
            <person name="Murphy C."/>
            <person name="Pearson M."/>
            <person name="Poon T.W."/>
            <person name="Priest M."/>
            <person name="Roberts A."/>
            <person name="Saif S."/>
            <person name="Shea T."/>
            <person name="Sisk P."/>
            <person name="Sykes S."/>
            <person name="Wortman J."/>
            <person name="Nusbaum C."/>
            <person name="Birren B."/>
        </authorList>
    </citation>
    <scope>NUCLEOTIDE SEQUENCE [LARGE SCALE GENOMIC DNA]</scope>
    <source>
        <strain evidence="2">A-37</strain>
    </source>
</reference>
<dbReference type="InterPro" id="IPR028994">
    <property type="entry name" value="Integrin_alpha_N"/>
</dbReference>
<accession>A0A182M9S2</accession>
<dbReference type="Gene3D" id="2.130.10.130">
    <property type="entry name" value="Integrin alpha, N-terminal"/>
    <property type="match status" value="1"/>
</dbReference>
<evidence type="ECO:0000313" key="2">
    <source>
        <dbReference type="Proteomes" id="UP000075883"/>
    </source>
</evidence>
<evidence type="ECO:0000313" key="1">
    <source>
        <dbReference type="EnsemblMetazoa" id="ACUA012979-PA"/>
    </source>
</evidence>
<organism evidence="1 2">
    <name type="scientific">Anopheles culicifacies</name>
    <dbReference type="NCBI Taxonomy" id="139723"/>
    <lineage>
        <taxon>Eukaryota</taxon>
        <taxon>Metazoa</taxon>
        <taxon>Ecdysozoa</taxon>
        <taxon>Arthropoda</taxon>
        <taxon>Hexapoda</taxon>
        <taxon>Insecta</taxon>
        <taxon>Pterygota</taxon>
        <taxon>Neoptera</taxon>
        <taxon>Endopterygota</taxon>
        <taxon>Diptera</taxon>
        <taxon>Nematocera</taxon>
        <taxon>Culicoidea</taxon>
        <taxon>Culicidae</taxon>
        <taxon>Anophelinae</taxon>
        <taxon>Anopheles</taxon>
        <taxon>culicifacies species complex</taxon>
    </lineage>
</organism>
<keyword evidence="2" id="KW-1185">Reference proteome</keyword>
<dbReference type="EMBL" id="AXCM01014818">
    <property type="status" value="NOT_ANNOTATED_CDS"/>
    <property type="molecule type" value="Genomic_DNA"/>
</dbReference>
<name>A0A182M9S2_9DIPT</name>
<protein>
    <submittedName>
        <fullName evidence="1">Uncharacterized protein</fullName>
    </submittedName>
</protein>
<sequence length="145" mass="16281">MYPTSYFAANDRHEISDQRRDREPSEALRAHAVVKPCQPESVSVHPSYAYHPKGSMRHKVTVRDGGLPHVPRTAMLVQLIVGGLLLATVWHDRTATAFNLDTINYILHEGDPNSMFGFSVVLHREQNKSCHSVCLLALLHCAVDR</sequence>
<reference evidence="1" key="2">
    <citation type="submission" date="2020-05" db="UniProtKB">
        <authorList>
            <consortium name="EnsemblMetazoa"/>
        </authorList>
    </citation>
    <scope>IDENTIFICATION</scope>
    <source>
        <strain evidence="1">A-37</strain>
    </source>
</reference>
<dbReference type="AlphaFoldDB" id="A0A182M9S2"/>